<dbReference type="Proteomes" id="UP001302949">
    <property type="component" value="Unassembled WGS sequence"/>
</dbReference>
<accession>A0ABU5QEJ0</accession>
<evidence type="ECO:0000313" key="2">
    <source>
        <dbReference type="Proteomes" id="UP001302949"/>
    </source>
</evidence>
<name>A0ABU5QEJ0_9BACT</name>
<dbReference type="PANTHER" id="PTHR30634">
    <property type="entry name" value="OUTER MEMBRANE LOLAB LIPOPROTEIN INSERTION APPARATUS"/>
    <property type="match status" value="1"/>
</dbReference>
<dbReference type="InterPro" id="IPR043737">
    <property type="entry name" value="DUF5682"/>
</dbReference>
<dbReference type="Pfam" id="PF18934">
    <property type="entry name" value="DUF5682"/>
    <property type="match status" value="1"/>
</dbReference>
<organism evidence="1 2">
    <name type="scientific">Arcicella rigui</name>
    <dbReference type="NCBI Taxonomy" id="797020"/>
    <lineage>
        <taxon>Bacteria</taxon>
        <taxon>Pseudomonadati</taxon>
        <taxon>Bacteroidota</taxon>
        <taxon>Cytophagia</taxon>
        <taxon>Cytophagales</taxon>
        <taxon>Flectobacillaceae</taxon>
        <taxon>Arcicella</taxon>
    </lineage>
</organism>
<dbReference type="RefSeq" id="WP_323298421.1">
    <property type="nucleotide sequence ID" value="NZ_JAYFUM010000025.1"/>
</dbReference>
<evidence type="ECO:0000313" key="1">
    <source>
        <dbReference type="EMBL" id="MEA5141266.1"/>
    </source>
</evidence>
<keyword evidence="2" id="KW-1185">Reference proteome</keyword>
<protein>
    <submittedName>
        <fullName evidence="1">DUF5682 family protein</fullName>
    </submittedName>
</protein>
<comment type="caution">
    <text evidence="1">The sequence shown here is derived from an EMBL/GenBank/DDBJ whole genome shotgun (WGS) entry which is preliminary data.</text>
</comment>
<proteinExistence type="predicted"/>
<dbReference type="PANTHER" id="PTHR30634:SF14">
    <property type="match status" value="1"/>
</dbReference>
<dbReference type="EMBL" id="JAYFUM010000025">
    <property type="protein sequence ID" value="MEA5141266.1"/>
    <property type="molecule type" value="Genomic_DNA"/>
</dbReference>
<gene>
    <name evidence="1" type="ORF">VB248_19085</name>
</gene>
<sequence>MNLTILGIRHHGVGSAKNVAERLEELCPDMILIEGPPEITEALALVGHTDLKPPVSVMIYNTENPRQSSFYPFAAYSPEWVAAVYANKNKIPLRAMDLPAAIGFQIDNLKQQEAQAMAEQKSETKETDTPILPPKISPRDPLGYLAEVSGFSSGEAFWEHHFEKNYIKNNATDHFEAVALAMGSLREQQILSSLDEENVYREAYMREVIRKAQNELYSNIVVICGAWHAPVLQELDKSAKADTKILKALPKTKIKVLATWIPWTNQRLSIHSGYGAGIYSPGWFEHIWKTPDDYDLHWLTKVADVFRKKNVDISTAHIIEAVRLAESLAALRNFPKVSLEELNEATLAVMCMGDAIMLNLVREELIIGKKLGKVPVDIPKVPLQEDFERTIKSLRLPLTANAKQYDLDLRNENDLKRSIFLHRLEILEITWAKRVDSRSKGTFKESWKLEWEPEMMISIIDKAFFGNTIQTAAQQVIKNQLEQETSVGKVAELIQKTIPAELFEIIGVLLNKVDELATISADIMDLMFAYPPLVQVSRYGNVRKTDLSMIQGIVDSLITKIAIGLPNACYGLDEVNAEKMFQKIGQVNQAVQLNDKPEIDQIWMDALRKLLEKTGVNQLIKGCTCRLLLDAQYLSEEETDRQLYYSLSANNDPIEVAAWIEGFLKGSGMILIYDNKLWNLIYRWVAQIQEDVFMELLPILRRTFSKFEYAERRQIGEKAKAGIITDDYASIANTAEELDEKRAEMVLPVLEMLLM</sequence>
<dbReference type="InterPro" id="IPR050458">
    <property type="entry name" value="LolB"/>
</dbReference>
<reference evidence="1 2" key="1">
    <citation type="submission" date="2023-12" db="EMBL/GenBank/DDBJ databases">
        <title>Novel species of the genus Arcicella isolated from rivers.</title>
        <authorList>
            <person name="Lu H."/>
        </authorList>
    </citation>
    <scope>NUCLEOTIDE SEQUENCE [LARGE SCALE GENOMIC DNA]</scope>
    <source>
        <strain evidence="1 2">KCTC 23307</strain>
    </source>
</reference>